<evidence type="ECO:0000256" key="1">
    <source>
        <dbReference type="SAM" id="MobiDB-lite"/>
    </source>
</evidence>
<evidence type="ECO:0000313" key="5">
    <source>
        <dbReference type="Proteomes" id="UP000726737"/>
    </source>
</evidence>
<sequence>MHIARLALLALLGTLLILNVFSLPAHANDHQLHNKGLALPHKNKRDLIGNLVGNAPDSQPPAAPPSDQTSPPPSPPAAPGSDPSAAKTNSTRPLPNLVGEVLNPPVLVNSGKAGSPTAGTSIESPTSKKNPEEDGEKDDAPGAEYNPNTPADEKAAADNSLSPGLIALVVVFVLAVLSAILFSCYRIRQSRRRRRQSWDEDILKNHAGSVGYSERAGYGIYVGGGNGKEKPDLWRKNLDLFHRE</sequence>
<evidence type="ECO:0000256" key="3">
    <source>
        <dbReference type="SAM" id="SignalP"/>
    </source>
</evidence>
<comment type="caution">
    <text evidence="4">The sequence shown here is derived from an EMBL/GenBank/DDBJ whole genome shotgun (WGS) entry which is preliminary data.</text>
</comment>
<name>A0A9P6PSR8_9FUNG</name>
<organism evidence="4 5">
    <name type="scientific">Mortierella polycephala</name>
    <dbReference type="NCBI Taxonomy" id="41804"/>
    <lineage>
        <taxon>Eukaryota</taxon>
        <taxon>Fungi</taxon>
        <taxon>Fungi incertae sedis</taxon>
        <taxon>Mucoromycota</taxon>
        <taxon>Mortierellomycotina</taxon>
        <taxon>Mortierellomycetes</taxon>
        <taxon>Mortierellales</taxon>
        <taxon>Mortierellaceae</taxon>
        <taxon>Mortierella</taxon>
    </lineage>
</organism>
<dbReference type="OrthoDB" id="2449255at2759"/>
<keyword evidence="5" id="KW-1185">Reference proteome</keyword>
<feature type="transmembrane region" description="Helical" evidence="2">
    <location>
        <begin position="164"/>
        <end position="185"/>
    </location>
</feature>
<feature type="compositionally biased region" description="Pro residues" evidence="1">
    <location>
        <begin position="58"/>
        <end position="78"/>
    </location>
</feature>
<evidence type="ECO:0000313" key="4">
    <source>
        <dbReference type="EMBL" id="KAG0253283.1"/>
    </source>
</evidence>
<feature type="signal peptide" evidence="3">
    <location>
        <begin position="1"/>
        <end position="27"/>
    </location>
</feature>
<dbReference type="AlphaFoldDB" id="A0A9P6PSR8"/>
<feature type="compositionally biased region" description="Polar residues" evidence="1">
    <location>
        <begin position="117"/>
        <end position="128"/>
    </location>
</feature>
<accession>A0A9P6PSR8</accession>
<proteinExistence type="predicted"/>
<protein>
    <recommendedName>
        <fullName evidence="6">Mid2 domain-containing protein</fullName>
    </recommendedName>
</protein>
<evidence type="ECO:0008006" key="6">
    <source>
        <dbReference type="Google" id="ProtNLM"/>
    </source>
</evidence>
<keyword evidence="3" id="KW-0732">Signal</keyword>
<gene>
    <name evidence="4" type="ORF">BG011_006444</name>
</gene>
<evidence type="ECO:0000256" key="2">
    <source>
        <dbReference type="SAM" id="Phobius"/>
    </source>
</evidence>
<keyword evidence="2" id="KW-0812">Transmembrane</keyword>
<feature type="chain" id="PRO_5040126060" description="Mid2 domain-containing protein" evidence="3">
    <location>
        <begin position="28"/>
        <end position="244"/>
    </location>
</feature>
<keyword evidence="2" id="KW-1133">Transmembrane helix</keyword>
<dbReference type="EMBL" id="JAAAJA010000468">
    <property type="protein sequence ID" value="KAG0253283.1"/>
    <property type="molecule type" value="Genomic_DNA"/>
</dbReference>
<dbReference type="Proteomes" id="UP000726737">
    <property type="component" value="Unassembled WGS sequence"/>
</dbReference>
<reference evidence="4" key="1">
    <citation type="journal article" date="2020" name="Fungal Divers.">
        <title>Resolving the Mortierellaceae phylogeny through synthesis of multi-gene phylogenetics and phylogenomics.</title>
        <authorList>
            <person name="Vandepol N."/>
            <person name="Liber J."/>
            <person name="Desiro A."/>
            <person name="Na H."/>
            <person name="Kennedy M."/>
            <person name="Barry K."/>
            <person name="Grigoriev I.V."/>
            <person name="Miller A.N."/>
            <person name="O'Donnell K."/>
            <person name="Stajich J.E."/>
            <person name="Bonito G."/>
        </authorList>
    </citation>
    <scope>NUCLEOTIDE SEQUENCE</scope>
    <source>
        <strain evidence="4">KOD948</strain>
    </source>
</reference>
<feature type="region of interest" description="Disordered" evidence="1">
    <location>
        <begin position="47"/>
        <end position="156"/>
    </location>
</feature>
<keyword evidence="2" id="KW-0472">Membrane</keyword>